<dbReference type="InterPro" id="IPR028106">
    <property type="entry name" value="DUF4578"/>
</dbReference>
<comment type="caution">
    <text evidence="2">The sequence shown here is derived from an EMBL/GenBank/DDBJ whole genome shotgun (WGS) entry which is preliminary data.</text>
</comment>
<evidence type="ECO:0000313" key="3">
    <source>
        <dbReference type="Proteomes" id="UP000824219"/>
    </source>
</evidence>
<feature type="region of interest" description="Disordered" evidence="1">
    <location>
        <begin position="1"/>
        <end position="44"/>
    </location>
</feature>
<accession>A0A9D3SC35</accession>
<reference evidence="2 3" key="1">
    <citation type="submission" date="2021-06" db="EMBL/GenBank/DDBJ databases">
        <title>Chromosome-level genome assembly of the red-tail catfish (Hemibagrus wyckioides).</title>
        <authorList>
            <person name="Shao F."/>
        </authorList>
    </citation>
    <scope>NUCLEOTIDE SEQUENCE [LARGE SCALE GENOMIC DNA]</scope>
    <source>
        <strain evidence="2">EC202008001</strain>
        <tissue evidence="2">Blood</tissue>
    </source>
</reference>
<evidence type="ECO:0000256" key="1">
    <source>
        <dbReference type="SAM" id="MobiDB-lite"/>
    </source>
</evidence>
<dbReference type="AlphaFoldDB" id="A0A9D3SC35"/>
<dbReference type="PANTHER" id="PTHR37342">
    <property type="entry name" value="HYPOTHETICAL PROTEIN LOC689959"/>
    <property type="match status" value="1"/>
</dbReference>
<dbReference type="OrthoDB" id="8846498at2759"/>
<evidence type="ECO:0000313" key="2">
    <source>
        <dbReference type="EMBL" id="KAG7314508.1"/>
    </source>
</evidence>
<organism evidence="2 3">
    <name type="scientific">Hemibagrus wyckioides</name>
    <dbReference type="NCBI Taxonomy" id="337641"/>
    <lineage>
        <taxon>Eukaryota</taxon>
        <taxon>Metazoa</taxon>
        <taxon>Chordata</taxon>
        <taxon>Craniata</taxon>
        <taxon>Vertebrata</taxon>
        <taxon>Euteleostomi</taxon>
        <taxon>Actinopterygii</taxon>
        <taxon>Neopterygii</taxon>
        <taxon>Teleostei</taxon>
        <taxon>Ostariophysi</taxon>
        <taxon>Siluriformes</taxon>
        <taxon>Bagridae</taxon>
        <taxon>Hemibagrus</taxon>
    </lineage>
</organism>
<dbReference type="GO" id="GO:0070062">
    <property type="term" value="C:extracellular exosome"/>
    <property type="evidence" value="ECO:0007669"/>
    <property type="project" value="TreeGrafter"/>
</dbReference>
<protein>
    <submittedName>
        <fullName evidence="2">Uncharacterized protein</fullName>
    </submittedName>
</protein>
<dbReference type="Proteomes" id="UP000824219">
    <property type="component" value="Linkage Group LG28"/>
</dbReference>
<proteinExistence type="predicted"/>
<feature type="region of interest" description="Disordered" evidence="1">
    <location>
        <begin position="125"/>
        <end position="145"/>
    </location>
</feature>
<name>A0A9D3SC35_9TELE</name>
<gene>
    <name evidence="2" type="ORF">KOW79_021811</name>
</gene>
<dbReference type="EMBL" id="JAHKSW010000028">
    <property type="protein sequence ID" value="KAG7314508.1"/>
    <property type="molecule type" value="Genomic_DNA"/>
</dbReference>
<dbReference type="PANTHER" id="PTHR37342:SF1">
    <property type="entry name" value="CHROMOSOME 11 OPEN READING FRAME 52"/>
    <property type="match status" value="1"/>
</dbReference>
<keyword evidence="3" id="KW-1185">Reference proteome</keyword>
<sequence>MGNRVTTALDKWGINPRKLSLKRSTRKAPPAPSHRQTIEPHIYDSVSAEPKYAIVNKKKKTDSDGLHYAEIQVLQSEFTSNQRPSPPKDSNTEYATIDFLRGAKPKESDEPADILIPPGQLQNLMVKSQKKKSASSNQGSRGLNN</sequence>